<feature type="compositionally biased region" description="Low complexity" evidence="9">
    <location>
        <begin position="829"/>
        <end position="839"/>
    </location>
</feature>
<dbReference type="Pfam" id="PF04187">
    <property type="entry name" value="Cofac_haem_bdg"/>
    <property type="match status" value="1"/>
</dbReference>
<gene>
    <name evidence="11" type="ORF">CSSPTR1EN2_LOCUS10401</name>
</gene>
<keyword evidence="5" id="KW-0812">Transmembrane</keyword>
<evidence type="ECO:0000256" key="8">
    <source>
        <dbReference type="ARBA" id="ARBA00023136"/>
    </source>
</evidence>
<dbReference type="EMBL" id="OZ019910">
    <property type="protein sequence ID" value="CAK9210921.1"/>
    <property type="molecule type" value="Genomic_DNA"/>
</dbReference>
<evidence type="ECO:0000256" key="2">
    <source>
        <dbReference type="ARBA" id="ARBA00010793"/>
    </source>
</evidence>
<sequence>MAQFCLNVVNCCSLRKSNESWLEVKACPGRGDFAGSNRRRRSRSCKPGEGDWRDAPLGFQRIDVGGSLMNGARKDLSRANGMSGSKGRANSYEICIIVDCQARDPQLIENIFEHSHVGISQREAEGSILRIDQREDRRIEHEEGNVPKSLRGRYIDDFHVGRRMLLAAFCTSMAFYSCSTPGMAQVESKTTTSMAENGTNKSEAAVGEKGKGSNVELDNWKNIRASRVYDATVLGEPVPVGGEKGRVWQKLLAARVVYLGEAERVPDPDDKVLELEIVRTLRNKCFEQQRPVSLALDAFPVSLQHQLDKYMSKKLSDDELRATVKFWPDSQWQAYLPLLHYCRVSGVRLMACGVPPEVLRTIQAEGIQHLKDADRQKYVPPIGGGFGATLIPMVQQLPLADILPRSSVPYGQGPYQLAEARVVSEHTMAQVVTQGMVDGGSVGLLIVVTGASHLLFGSRGVGLPARISKKLQKKTQIVVLLNPERQRIRMEGNVPEADFLWYSAEKPCKQNCFDRAEVARVMDAAGSTRDALPQDMQAGLERGLISPKVLQTFFELDKHPYIAELSHHFQGLRERWLADPRFLQRLGIEETISITTTLIAQYERRGTRFWSEIEYVITDTVRAVAVDFFTVWLPAPTLSFRSLDSQATGIGALDGLRGFLELLPDNAFQRARPGETFDLFTRVWAVVVGGMKLFGVGIVSSIATLSVSNGVWAIRKVLKPDIIQKPTTIRSPVMKTAFVYASFLGISSNIRYQAIAGIVEHWIADYLLASEPLVGSLLSFVARTGNSYWGAQQWVDIARATGIQAQEEESASLPMSNAEDQEPQEDSIQIEIEINPQEPLSSPSIDNMKTSKAIHENSQGLEKSSVHMQ</sequence>
<evidence type="ECO:0000256" key="9">
    <source>
        <dbReference type="SAM" id="MobiDB-lite"/>
    </source>
</evidence>
<dbReference type="PANTHER" id="PTHR31620:SF2">
    <property type="entry name" value="PROTEIN RETICULATA-RELATED 5, CHLOROPLASTIC"/>
    <property type="match status" value="1"/>
</dbReference>
<keyword evidence="7" id="KW-1133">Transmembrane helix</keyword>
<proteinExistence type="inferred from homology"/>
<dbReference type="Gene3D" id="3.40.50.11550">
    <property type="match status" value="1"/>
</dbReference>
<dbReference type="Pfam" id="PF11891">
    <property type="entry name" value="RETICULATA-like"/>
    <property type="match status" value="1"/>
</dbReference>
<dbReference type="InterPro" id="IPR021825">
    <property type="entry name" value="RETICULATA-related"/>
</dbReference>
<evidence type="ECO:0000259" key="10">
    <source>
        <dbReference type="Pfam" id="PF04187"/>
    </source>
</evidence>
<feature type="region of interest" description="Disordered" evidence="9">
    <location>
        <begin position="808"/>
        <end position="869"/>
    </location>
</feature>
<keyword evidence="12" id="KW-1185">Reference proteome</keyword>
<organism evidence="11 12">
    <name type="scientific">Sphagnum troendelagicum</name>
    <dbReference type="NCBI Taxonomy" id="128251"/>
    <lineage>
        <taxon>Eukaryota</taxon>
        <taxon>Viridiplantae</taxon>
        <taxon>Streptophyta</taxon>
        <taxon>Embryophyta</taxon>
        <taxon>Bryophyta</taxon>
        <taxon>Sphagnophytina</taxon>
        <taxon>Sphagnopsida</taxon>
        <taxon>Sphagnales</taxon>
        <taxon>Sphagnaceae</taxon>
        <taxon>Sphagnum</taxon>
    </lineage>
</organism>
<accession>A0ABP0U274</accession>
<protein>
    <recommendedName>
        <fullName evidence="10">Haem-binding uptake Tiki superfamily ChaN domain-containing protein</fullName>
    </recommendedName>
</protein>
<dbReference type="Proteomes" id="UP001497512">
    <property type="component" value="Chromosome 18"/>
</dbReference>
<dbReference type="PANTHER" id="PTHR31620">
    <property type="entry name" value="PROTEIN RETICULATA-RELATED 2, CHLOROPLASTIC-RELATED"/>
    <property type="match status" value="1"/>
</dbReference>
<evidence type="ECO:0000256" key="4">
    <source>
        <dbReference type="ARBA" id="ARBA00022640"/>
    </source>
</evidence>
<feature type="domain" description="Haem-binding uptake Tiki superfamily ChaN" evidence="10">
    <location>
        <begin position="247"/>
        <end position="467"/>
    </location>
</feature>
<name>A0ABP0U274_9BRYO</name>
<evidence type="ECO:0000256" key="7">
    <source>
        <dbReference type="ARBA" id="ARBA00022989"/>
    </source>
</evidence>
<keyword evidence="4" id="KW-0934">Plastid</keyword>
<dbReference type="CDD" id="cd14727">
    <property type="entry name" value="ChanN-like"/>
    <property type="match status" value="1"/>
</dbReference>
<evidence type="ECO:0000256" key="6">
    <source>
        <dbReference type="ARBA" id="ARBA00022946"/>
    </source>
</evidence>
<keyword evidence="3" id="KW-0150">Chloroplast</keyword>
<evidence type="ECO:0000256" key="1">
    <source>
        <dbReference type="ARBA" id="ARBA00004508"/>
    </source>
</evidence>
<feature type="compositionally biased region" description="Polar residues" evidence="9">
    <location>
        <begin position="840"/>
        <end position="869"/>
    </location>
</feature>
<evidence type="ECO:0000256" key="3">
    <source>
        <dbReference type="ARBA" id="ARBA00022528"/>
    </source>
</evidence>
<evidence type="ECO:0000256" key="5">
    <source>
        <dbReference type="ARBA" id="ARBA00022692"/>
    </source>
</evidence>
<evidence type="ECO:0000313" key="12">
    <source>
        <dbReference type="Proteomes" id="UP001497512"/>
    </source>
</evidence>
<dbReference type="InterPro" id="IPR007314">
    <property type="entry name" value="Cofac_haem-bd_dom"/>
</dbReference>
<evidence type="ECO:0000313" key="11">
    <source>
        <dbReference type="EMBL" id="CAK9210921.1"/>
    </source>
</evidence>
<dbReference type="SUPFAM" id="SSF159501">
    <property type="entry name" value="EreA/ChaN-like"/>
    <property type="match status" value="1"/>
</dbReference>
<comment type="subcellular location">
    <subcellularLocation>
        <location evidence="1">Plastid</location>
        <location evidence="1">Chloroplast membrane</location>
        <topology evidence="1">Multi-pass membrane protein</topology>
    </subcellularLocation>
</comment>
<keyword evidence="8" id="KW-0472">Membrane</keyword>
<reference evidence="11" key="1">
    <citation type="submission" date="2024-02" db="EMBL/GenBank/DDBJ databases">
        <authorList>
            <consortium name="ELIXIR-Norway"/>
            <consortium name="Elixir Norway"/>
        </authorList>
    </citation>
    <scope>NUCLEOTIDE SEQUENCE</scope>
</reference>
<keyword evidence="6" id="KW-0809">Transit peptide</keyword>
<comment type="similarity">
    <text evidence="2">Belongs to the RETICULATA family.</text>
</comment>